<dbReference type="GO" id="GO:0005886">
    <property type="term" value="C:plasma membrane"/>
    <property type="evidence" value="ECO:0007669"/>
    <property type="project" value="TreeGrafter"/>
</dbReference>
<dbReference type="CDD" id="cd00192">
    <property type="entry name" value="PTKc"/>
    <property type="match status" value="1"/>
</dbReference>
<dbReference type="PANTHER" id="PTHR24416">
    <property type="entry name" value="TYROSINE-PROTEIN KINASE RECEPTOR"/>
    <property type="match status" value="1"/>
</dbReference>
<keyword evidence="6" id="KW-0067">ATP-binding</keyword>
<evidence type="ECO:0000313" key="11">
    <source>
        <dbReference type="EMBL" id="KGB41206.1"/>
    </source>
</evidence>
<sequence length="1580" mass="180584">MDRPIFKLSYRLVFLVTFLITFGSCLDSNSPTPSCLKRSKWNRSFHFNNQELRLKLEVTNRSSHWIVNYIFEILARERLGYQFIEFVKQDMDHPRLAISRLDCKDSNCYKLPDVHINLELWLSLGTITSSWVPNNRVIDNGPLGPTNRWAISSREEFMSQVSALTETQSDCRDKHGPTNSQIPLSQTRFQSKCDLDMCYASKFRNEFIRYFTGSEIPSKEFAHFPNLHSSSSVMSIINWYPHELGSPPLPSGLHFLGKKSILNSTEIKTALDKIYHCSRQYSGTLSYLQNSKKSSFCQFESQQATKLSWAKLKSTVPLIYQLVDRMHFSQSEYEDLLKLANNLDPNSGQDLQSQYRDIACKWLRLSPTRWASWTKGWNKKLNLTVAGLFAFYGKWVVSNLDHVAEQAINFVNHNPDYFSNTEYALTLDVRNLTCSQDVVLNDYFDLLTASKNRKIIGVIGKLLEFTTIKMIRISLVFHKLAALCSDSIEPVVEVANMRRQIVVSPTVESVRFAKRHQYPYFFRTVPSMTHVSLILIRLFSSWGWRRVAVFREDDHFFDPLIFQSNGIDLIADFVMKENQLTYVTVHQALKLMNDRTSRIFMVEYFAKGTAIILCAAYHLGMHFDAGYVWFLNPWLSSNWWQAPDVHPRECTHEEMHNITSWTFTVGHQLIMEPLAHKFMPPSFNDVNLFAFDSSSHKQQGTGRRFRRYSTQYAQDLRIRKFKHPLFNGHFTNNYDDSPSDSELQRSVFNTKSEDVEYVHSSHDYAIHTYESVIVLAAALIHLLHQNPSAISVFESMSVAEAYRELVFETDFRYTISSRFIMDDSFTNPVISLDTGFHYVYRKDEIKSASQLRFNNLNERVADFWLLKQHQINITVPIVLWSLDQEFISDDNSMPLSSLMDAADLTNLAASERFAQLMGERWINDVNWGNNDGPPDDGSEHDDDCVFGFVSRIFGVNCTGSTVIATISIVLSVTVLCLILFIVYYRRKLKKTQLRIRQPYENLCNELKDIDVPPADIVLNRRVGQGAFGMVYGGEAKRNGRWEAVAVKVIGNKATYEGKTDFLSEAKLMRSLDHRNVVRLVGICLYPKENHLYLIMEFMLNGDLKTYLLSRRVLAQQVPDHDGVCPATLTGMAIDIAEGLAYLHRKNLIHRDIACRNCLVGSDGVVKIGDFGLTREMNSSENEGYYRFTRNCELPIRWMSPEAVQFGVFSVHSDIWSYGIVLYEIITFGVFPYDGLGDVEVVERVKRKDFSIIEFLPLAARNTTISRLIYQCCQHQWQHRPASLDHIIAILRKNPDCVRPFLTNEPPKPNSTIDALRFQPGAGACIMSRNTLASGDPSPSNPLTCNTTSDGIHGYPISSSIRGVLSATGSLGGSGKSPLGHHSADSFSENLSTSAFLSFLSEAPLQNLGRRRHKTADGSTTACRYQGIRRGTSSSSCGHTFRSSEHSSGDRSTAEDQPHLTSEVLRFPNWQKFDSFSPKSTISFEERRLKNYSKTRHGKPSPIRKIFSKQTSVGDEHMELVLPKNPTDYRHVQDSLNQSFVTPISYPQDESKTRTSQGEIVYECEDFQNVQRDNNLAFLSW</sequence>
<dbReference type="GO" id="GO:0007169">
    <property type="term" value="P:cell surface receptor protein tyrosine kinase signaling pathway"/>
    <property type="evidence" value="ECO:0007669"/>
    <property type="project" value="TreeGrafter"/>
</dbReference>
<dbReference type="InterPro" id="IPR017441">
    <property type="entry name" value="Protein_kinase_ATP_BS"/>
</dbReference>
<dbReference type="SUPFAM" id="SSF53822">
    <property type="entry name" value="Periplasmic binding protein-like I"/>
    <property type="match status" value="1"/>
</dbReference>
<evidence type="ECO:0000256" key="3">
    <source>
        <dbReference type="ARBA" id="ARBA00022989"/>
    </source>
</evidence>
<dbReference type="InterPro" id="IPR028082">
    <property type="entry name" value="Peripla_BP_I"/>
</dbReference>
<dbReference type="SMART" id="SM00219">
    <property type="entry name" value="TyrKc"/>
    <property type="match status" value="1"/>
</dbReference>
<dbReference type="GO" id="GO:0004714">
    <property type="term" value="F:transmembrane receptor protein tyrosine kinase activity"/>
    <property type="evidence" value="ECO:0007669"/>
    <property type="project" value="UniProtKB-EC"/>
</dbReference>
<evidence type="ECO:0000256" key="7">
    <source>
        <dbReference type="SAM" id="MobiDB-lite"/>
    </source>
</evidence>
<comment type="subcellular location">
    <subcellularLocation>
        <location evidence="1">Membrane</location>
        <topology evidence="1">Single-pass membrane protein</topology>
    </subcellularLocation>
</comment>
<evidence type="ECO:0000256" key="9">
    <source>
        <dbReference type="SAM" id="SignalP"/>
    </source>
</evidence>
<feature type="domain" description="Protein kinase" evidence="10">
    <location>
        <begin position="1016"/>
        <end position="1301"/>
    </location>
</feature>
<feature type="binding site" evidence="6">
    <location>
        <position position="1047"/>
    </location>
    <ligand>
        <name>ATP</name>
        <dbReference type="ChEBI" id="CHEBI:30616"/>
    </ligand>
</feature>
<proteinExistence type="predicted"/>
<evidence type="ECO:0000256" key="2">
    <source>
        <dbReference type="ARBA" id="ARBA00022692"/>
    </source>
</evidence>
<keyword evidence="4 8" id="KW-0472">Membrane</keyword>
<dbReference type="PROSITE" id="PS50011">
    <property type="entry name" value="PROTEIN_KINASE_DOM"/>
    <property type="match status" value="1"/>
</dbReference>
<dbReference type="GO" id="GO:0005524">
    <property type="term" value="F:ATP binding"/>
    <property type="evidence" value="ECO:0007669"/>
    <property type="project" value="UniProtKB-UniRule"/>
</dbReference>
<dbReference type="InterPro" id="IPR000719">
    <property type="entry name" value="Prot_kinase_dom"/>
</dbReference>
<dbReference type="PROSITE" id="PS51257">
    <property type="entry name" value="PROKAR_LIPOPROTEIN"/>
    <property type="match status" value="1"/>
</dbReference>
<evidence type="ECO:0000256" key="5">
    <source>
        <dbReference type="ARBA" id="ARBA00051243"/>
    </source>
</evidence>
<organism evidence="11">
    <name type="scientific">Schistosoma haematobium</name>
    <name type="common">Blood fluke</name>
    <dbReference type="NCBI Taxonomy" id="6185"/>
    <lineage>
        <taxon>Eukaryota</taxon>
        <taxon>Metazoa</taxon>
        <taxon>Spiralia</taxon>
        <taxon>Lophotrochozoa</taxon>
        <taxon>Platyhelminthes</taxon>
        <taxon>Trematoda</taxon>
        <taxon>Digenea</taxon>
        <taxon>Strigeidida</taxon>
        <taxon>Schistosomatoidea</taxon>
        <taxon>Schistosomatidae</taxon>
        <taxon>Schistosoma</taxon>
    </lineage>
</organism>
<protein>
    <submittedName>
        <fullName evidence="11">Insulin receptor-related protein</fullName>
    </submittedName>
</protein>
<keyword evidence="11" id="KW-0675">Receptor</keyword>
<dbReference type="STRING" id="6185.A0A095B245"/>
<name>A0A095B245_SCHHA</name>
<evidence type="ECO:0000256" key="6">
    <source>
        <dbReference type="PROSITE-ProRule" id="PRU10141"/>
    </source>
</evidence>
<dbReference type="InterPro" id="IPR001828">
    <property type="entry name" value="ANF_lig-bd_rcpt"/>
</dbReference>
<dbReference type="Pfam" id="PF07714">
    <property type="entry name" value="PK_Tyr_Ser-Thr"/>
    <property type="match status" value="1"/>
</dbReference>
<gene>
    <name evidence="11" type="ORF">MS3_09711</name>
</gene>
<accession>A0A095B245</accession>
<keyword evidence="2 8" id="KW-0812">Transmembrane</keyword>
<feature type="transmembrane region" description="Helical" evidence="8">
    <location>
        <begin position="962"/>
        <end position="984"/>
    </location>
</feature>
<dbReference type="InterPro" id="IPR001245">
    <property type="entry name" value="Ser-Thr/Tyr_kinase_cat_dom"/>
</dbReference>
<comment type="catalytic activity">
    <reaction evidence="5">
        <text>L-tyrosyl-[protein] + ATP = O-phospho-L-tyrosyl-[protein] + ADP + H(+)</text>
        <dbReference type="Rhea" id="RHEA:10596"/>
        <dbReference type="Rhea" id="RHEA-COMP:10136"/>
        <dbReference type="Rhea" id="RHEA-COMP:20101"/>
        <dbReference type="ChEBI" id="CHEBI:15378"/>
        <dbReference type="ChEBI" id="CHEBI:30616"/>
        <dbReference type="ChEBI" id="CHEBI:46858"/>
        <dbReference type="ChEBI" id="CHEBI:61978"/>
        <dbReference type="ChEBI" id="CHEBI:456216"/>
        <dbReference type="EC" id="2.7.10.1"/>
    </reaction>
</comment>
<dbReference type="InterPro" id="IPR008266">
    <property type="entry name" value="Tyr_kinase_AS"/>
</dbReference>
<dbReference type="InterPro" id="IPR050122">
    <property type="entry name" value="RTK"/>
</dbReference>
<evidence type="ECO:0000259" key="10">
    <source>
        <dbReference type="PROSITE" id="PS50011"/>
    </source>
</evidence>
<dbReference type="GO" id="GO:0043235">
    <property type="term" value="C:receptor complex"/>
    <property type="evidence" value="ECO:0007669"/>
    <property type="project" value="TreeGrafter"/>
</dbReference>
<keyword evidence="9" id="KW-0732">Signal</keyword>
<evidence type="ECO:0000256" key="1">
    <source>
        <dbReference type="ARBA" id="ARBA00004167"/>
    </source>
</evidence>
<dbReference type="PANTHER" id="PTHR24416:SF489">
    <property type="entry name" value="PROTEIN KINASE DOMAIN-CONTAINING PROTEIN"/>
    <property type="match status" value="1"/>
</dbReference>
<feature type="chain" id="PRO_5001912973" evidence="9">
    <location>
        <begin position="26"/>
        <end position="1580"/>
    </location>
</feature>
<dbReference type="InterPro" id="IPR011009">
    <property type="entry name" value="Kinase-like_dom_sf"/>
</dbReference>
<dbReference type="Gene3D" id="1.10.510.10">
    <property type="entry name" value="Transferase(Phosphotransferase) domain 1"/>
    <property type="match status" value="1"/>
</dbReference>
<dbReference type="InterPro" id="IPR020635">
    <property type="entry name" value="Tyr_kinase_cat_dom"/>
</dbReference>
<feature type="region of interest" description="Disordered" evidence="7">
    <location>
        <begin position="1424"/>
        <end position="1457"/>
    </location>
</feature>
<reference evidence="11" key="1">
    <citation type="journal article" date="2012" name="Nat. Genet.">
        <title>Whole-genome sequence of Schistosoma haematobium.</title>
        <authorList>
            <person name="Young N.D."/>
            <person name="Jex A.R."/>
            <person name="Li B."/>
            <person name="Liu S."/>
            <person name="Yang L."/>
            <person name="Xiong Z."/>
            <person name="Li Y."/>
            <person name="Cantacessi C."/>
            <person name="Hall R.S."/>
            <person name="Xu X."/>
            <person name="Chen F."/>
            <person name="Wu X."/>
            <person name="Zerlotini A."/>
            <person name="Oliveira G."/>
            <person name="Hofmann A."/>
            <person name="Zhang G."/>
            <person name="Fang X."/>
            <person name="Kang Y."/>
            <person name="Campbell B.E."/>
            <person name="Loukas A."/>
            <person name="Ranganathan S."/>
            <person name="Rollinson D."/>
            <person name="Rinaldi G."/>
            <person name="Brindley P.J."/>
            <person name="Yang H."/>
            <person name="Wang J."/>
            <person name="Wang J."/>
            <person name="Gasser R.B."/>
        </authorList>
    </citation>
    <scope>NUCLEOTIDE SEQUENCE [LARGE SCALE GENOMIC DNA]</scope>
</reference>
<feature type="compositionally biased region" description="Basic and acidic residues" evidence="7">
    <location>
        <begin position="1441"/>
        <end position="1457"/>
    </location>
</feature>
<evidence type="ECO:0000256" key="8">
    <source>
        <dbReference type="SAM" id="Phobius"/>
    </source>
</evidence>
<dbReference type="EMBL" id="KL251765">
    <property type="protein sequence ID" value="KGB41206.1"/>
    <property type="molecule type" value="Genomic_DNA"/>
</dbReference>
<feature type="signal peptide" evidence="9">
    <location>
        <begin position="1"/>
        <end position="25"/>
    </location>
</feature>
<dbReference type="SUPFAM" id="SSF56112">
    <property type="entry name" value="Protein kinase-like (PK-like)"/>
    <property type="match status" value="1"/>
</dbReference>
<dbReference type="PRINTS" id="PR00109">
    <property type="entry name" value="TYRKINASE"/>
</dbReference>
<dbReference type="Gene3D" id="3.40.50.2300">
    <property type="match status" value="2"/>
</dbReference>
<dbReference type="Pfam" id="PF01094">
    <property type="entry name" value="ANF_receptor"/>
    <property type="match status" value="1"/>
</dbReference>
<dbReference type="PROSITE" id="PS00109">
    <property type="entry name" value="PROTEIN_KINASE_TYR"/>
    <property type="match status" value="1"/>
</dbReference>
<keyword evidence="3 8" id="KW-1133">Transmembrane helix</keyword>
<keyword evidence="6" id="KW-0547">Nucleotide-binding</keyword>
<dbReference type="PROSITE" id="PS00107">
    <property type="entry name" value="PROTEIN_KINASE_ATP"/>
    <property type="match status" value="1"/>
</dbReference>
<evidence type="ECO:0000256" key="4">
    <source>
        <dbReference type="ARBA" id="ARBA00023136"/>
    </source>
</evidence>